<evidence type="ECO:0000256" key="1">
    <source>
        <dbReference type="ARBA" id="ARBA00008172"/>
    </source>
</evidence>
<keyword evidence="9" id="KW-1185">Reference proteome</keyword>
<gene>
    <name evidence="8" type="ORF">M2152_001731</name>
</gene>
<evidence type="ECO:0000313" key="8">
    <source>
        <dbReference type="EMBL" id="MDH6181549.1"/>
    </source>
</evidence>
<dbReference type="EMBL" id="JARXVQ010000001">
    <property type="protein sequence ID" value="MDH6181549.1"/>
    <property type="molecule type" value="Genomic_DNA"/>
</dbReference>
<evidence type="ECO:0000256" key="2">
    <source>
        <dbReference type="ARBA" id="ARBA00022649"/>
    </source>
</evidence>
<comment type="caution">
    <text evidence="8">The sequence shown here is derived from an EMBL/GenBank/DDBJ whole genome shotgun (WGS) entry which is preliminary data.</text>
</comment>
<organism evidence="8 9">
    <name type="scientific">Antiquaquibacter oligotrophicus</name>
    <dbReference type="NCBI Taxonomy" id="2880260"/>
    <lineage>
        <taxon>Bacteria</taxon>
        <taxon>Bacillati</taxon>
        <taxon>Actinomycetota</taxon>
        <taxon>Actinomycetes</taxon>
        <taxon>Micrococcales</taxon>
        <taxon>Microbacteriaceae</taxon>
        <taxon>Antiquaquibacter</taxon>
    </lineage>
</organism>
<keyword evidence="2" id="KW-1277">Toxin-antitoxin system</keyword>
<evidence type="ECO:0000256" key="4">
    <source>
        <dbReference type="ARBA" id="ARBA00022759"/>
    </source>
</evidence>
<evidence type="ECO:0000256" key="6">
    <source>
        <dbReference type="ARBA" id="ARBA00030388"/>
    </source>
</evidence>
<dbReference type="GO" id="GO:0016787">
    <property type="term" value="F:hydrolase activity"/>
    <property type="evidence" value="ECO:0007669"/>
    <property type="project" value="UniProtKB-KW"/>
</dbReference>
<dbReference type="RefSeq" id="WP_322133861.1">
    <property type="nucleotide sequence ID" value="NZ_CP085036.1"/>
</dbReference>
<dbReference type="Proteomes" id="UP001160142">
    <property type="component" value="Unassembled WGS sequence"/>
</dbReference>
<keyword evidence="3" id="KW-0540">Nuclease</keyword>
<name>A0ABT6KNV3_9MICO</name>
<reference evidence="8 9" key="1">
    <citation type="submission" date="2023-04" db="EMBL/GenBank/DDBJ databases">
        <title>Genome Encyclopedia of Bacteria and Archaea VI: Functional Genomics of Type Strains.</title>
        <authorList>
            <person name="Whitman W."/>
        </authorList>
    </citation>
    <scope>NUCLEOTIDE SEQUENCE [LARGE SCALE GENOMIC DNA]</scope>
    <source>
        <strain evidence="8 9">SG_E_30_P1</strain>
    </source>
</reference>
<dbReference type="PANTHER" id="PTHR38039:SF1">
    <property type="entry name" value="TOXIN YOEB"/>
    <property type="match status" value="1"/>
</dbReference>
<comment type="similarity">
    <text evidence="1">Belongs to the YoeB family.</text>
</comment>
<dbReference type="Gene3D" id="3.30.2310.20">
    <property type="entry name" value="RelE-like"/>
    <property type="match status" value="1"/>
</dbReference>
<evidence type="ECO:0000256" key="3">
    <source>
        <dbReference type="ARBA" id="ARBA00022722"/>
    </source>
</evidence>
<dbReference type="PANTHER" id="PTHR38039">
    <property type="entry name" value="TOXIN YOEB"/>
    <property type="match status" value="1"/>
</dbReference>
<sequence length="86" mass="10489">MKYVWHESAWLDYEWWQTQDRKVLKRINLLLRDISRNGNEGIGKPEALKHGFHGYWSRRITDEHRLVYRIEGDEVRIAGCRYHYGD</sequence>
<dbReference type="InterPro" id="IPR009614">
    <property type="entry name" value="YoeB_toxin"/>
</dbReference>
<dbReference type="NCBIfam" id="TIGR02116">
    <property type="entry name" value="toxin_Txe_YoeB"/>
    <property type="match status" value="1"/>
</dbReference>
<dbReference type="SUPFAM" id="SSF143011">
    <property type="entry name" value="RelE-like"/>
    <property type="match status" value="1"/>
</dbReference>
<accession>A0ABT6KNV3</accession>
<dbReference type="InterPro" id="IPR035093">
    <property type="entry name" value="RelE/ParE_toxin_dom_sf"/>
</dbReference>
<protein>
    <recommendedName>
        <fullName evidence="7">Endoribonuclease YoeB</fullName>
    </recommendedName>
    <alternativeName>
        <fullName evidence="6">Putative mRNA interferase YoeB</fullName>
    </alternativeName>
</protein>
<evidence type="ECO:0000256" key="7">
    <source>
        <dbReference type="ARBA" id="ARBA00050056"/>
    </source>
</evidence>
<keyword evidence="5 8" id="KW-0378">Hydrolase</keyword>
<keyword evidence="4" id="KW-0255">Endonuclease</keyword>
<dbReference type="Pfam" id="PF06769">
    <property type="entry name" value="YoeB_toxin"/>
    <property type="match status" value="1"/>
</dbReference>
<evidence type="ECO:0000256" key="5">
    <source>
        <dbReference type="ARBA" id="ARBA00022801"/>
    </source>
</evidence>
<evidence type="ECO:0000313" key="9">
    <source>
        <dbReference type="Proteomes" id="UP001160142"/>
    </source>
</evidence>
<proteinExistence type="inferred from homology"/>